<dbReference type="Gene3D" id="2.60.40.2230">
    <property type="entry name" value="Uncharacterised protein YcnI-like PF07987, DUF1775"/>
    <property type="match status" value="1"/>
</dbReference>
<organism evidence="3 4">
    <name type="scientific">Actinoplanes subglobosus</name>
    <dbReference type="NCBI Taxonomy" id="1547892"/>
    <lineage>
        <taxon>Bacteria</taxon>
        <taxon>Bacillati</taxon>
        <taxon>Actinomycetota</taxon>
        <taxon>Actinomycetes</taxon>
        <taxon>Micromonosporales</taxon>
        <taxon>Micromonosporaceae</taxon>
        <taxon>Actinoplanes</taxon>
    </lineage>
</organism>
<evidence type="ECO:0000256" key="1">
    <source>
        <dbReference type="SAM" id="Phobius"/>
    </source>
</evidence>
<dbReference type="CDD" id="cd08545">
    <property type="entry name" value="YcnI_like"/>
    <property type="match status" value="1"/>
</dbReference>
<dbReference type="InterPro" id="IPR012533">
    <property type="entry name" value="YcnI-copper_dom"/>
</dbReference>
<evidence type="ECO:0000313" key="4">
    <source>
        <dbReference type="Proteomes" id="UP001595867"/>
    </source>
</evidence>
<keyword evidence="4" id="KW-1185">Reference proteome</keyword>
<gene>
    <name evidence="3" type="ORF">ACFO0C_33715</name>
</gene>
<accession>A0ABV8J4H5</accession>
<dbReference type="Pfam" id="PF07987">
    <property type="entry name" value="DUF1775"/>
    <property type="match status" value="1"/>
</dbReference>
<reference evidence="4" key="1">
    <citation type="journal article" date="2019" name="Int. J. Syst. Evol. Microbiol.">
        <title>The Global Catalogue of Microorganisms (GCM) 10K type strain sequencing project: providing services to taxonomists for standard genome sequencing and annotation.</title>
        <authorList>
            <consortium name="The Broad Institute Genomics Platform"/>
            <consortium name="The Broad Institute Genome Sequencing Center for Infectious Disease"/>
            <person name="Wu L."/>
            <person name="Ma J."/>
        </authorList>
    </citation>
    <scope>NUCLEOTIDE SEQUENCE [LARGE SCALE GENOMIC DNA]</scope>
    <source>
        <strain evidence="4">TBRC 5832</strain>
    </source>
</reference>
<evidence type="ECO:0000259" key="2">
    <source>
        <dbReference type="Pfam" id="PF07987"/>
    </source>
</evidence>
<proteinExistence type="predicted"/>
<feature type="domain" description="YncI copper-binding" evidence="2">
    <location>
        <begin position="39"/>
        <end position="184"/>
    </location>
</feature>
<evidence type="ECO:0000313" key="3">
    <source>
        <dbReference type="EMBL" id="MFC4069910.1"/>
    </source>
</evidence>
<keyword evidence="1" id="KW-0812">Transmembrane</keyword>
<dbReference type="EMBL" id="JBHSBL010000023">
    <property type="protein sequence ID" value="MFC4069910.1"/>
    <property type="molecule type" value="Genomic_DNA"/>
</dbReference>
<keyword evidence="1" id="KW-1133">Transmembrane helix</keyword>
<dbReference type="RefSeq" id="WP_378070805.1">
    <property type="nucleotide sequence ID" value="NZ_JBHSBL010000023.1"/>
</dbReference>
<keyword evidence="1" id="KW-0472">Membrane</keyword>
<protein>
    <submittedName>
        <fullName evidence="3">YcnI family protein</fullName>
    </submittedName>
</protein>
<name>A0ABV8J4H5_9ACTN</name>
<feature type="transmembrane region" description="Helical" evidence="1">
    <location>
        <begin position="211"/>
        <end position="232"/>
    </location>
</feature>
<sequence>MRRDDNEPGANLWSRHIARAGAAALAVGIVGLASPASAHVTVTSSTTAAGAHAVLQFSVAHGCEDSPTTGITIQIPAQITSVTPTRHPLWQVTKQIEKIDPPVADAHGNQVTERVTTVTYRTGTPLPDGYRDVLELAVQLPGTAGTDLLFPTIQTCQTGESAWIEVPQAGQAIQELERPAPRLVVSAPMDDTLHHMAATTPRTPAPTPGDGVTLAALLAGLVGTALGAVSLFQQHRRP</sequence>
<comment type="caution">
    <text evidence="3">The sequence shown here is derived from an EMBL/GenBank/DDBJ whole genome shotgun (WGS) entry which is preliminary data.</text>
</comment>
<dbReference type="Proteomes" id="UP001595867">
    <property type="component" value="Unassembled WGS sequence"/>
</dbReference>
<dbReference type="InterPro" id="IPR038507">
    <property type="entry name" value="YcnI-like_sf"/>
</dbReference>